<accession>A0A1I4WI59</accession>
<dbReference type="EMBL" id="FOVD01000001">
    <property type="protein sequence ID" value="SFN12953.1"/>
    <property type="molecule type" value="Genomic_DNA"/>
</dbReference>
<feature type="transmembrane region" description="Helical" evidence="1">
    <location>
        <begin position="55"/>
        <end position="77"/>
    </location>
</feature>
<evidence type="ECO:0000313" key="3">
    <source>
        <dbReference type="Proteomes" id="UP000198769"/>
    </source>
</evidence>
<reference evidence="3" key="1">
    <citation type="submission" date="2016-10" db="EMBL/GenBank/DDBJ databases">
        <authorList>
            <person name="Varghese N."/>
            <person name="Submissions S."/>
        </authorList>
    </citation>
    <scope>NUCLEOTIDE SEQUENCE [LARGE SCALE GENOMIC DNA]</scope>
    <source>
        <strain evidence="3">DSM 25575</strain>
    </source>
</reference>
<dbReference type="OrthoDB" id="9921330at2"/>
<name>A0A1I4WI59_CHROL</name>
<dbReference type="AlphaFoldDB" id="A0A1I4WI59"/>
<gene>
    <name evidence="2" type="ORF">SAMN05421594_1214</name>
</gene>
<dbReference type="Proteomes" id="UP000198769">
    <property type="component" value="Unassembled WGS sequence"/>
</dbReference>
<sequence>MKKLIVPLICLLAAVLNLLLLKFSFITWFVLAPIVLFFIFHTLIINAMHSLAIRICYGLAFMILLIFPLLLPIIFYFNIGGIAEDGQSALAFVFLPIYACMLGVLPCLVALILKKRNRKKNLQAGML</sequence>
<protein>
    <submittedName>
        <fullName evidence="2">Uncharacterized protein</fullName>
    </submittedName>
</protein>
<feature type="transmembrane region" description="Helical" evidence="1">
    <location>
        <begin position="89"/>
        <end position="113"/>
    </location>
</feature>
<keyword evidence="1" id="KW-0812">Transmembrane</keyword>
<evidence type="ECO:0000256" key="1">
    <source>
        <dbReference type="SAM" id="Phobius"/>
    </source>
</evidence>
<feature type="transmembrane region" description="Helical" evidence="1">
    <location>
        <begin position="27"/>
        <end position="48"/>
    </location>
</feature>
<dbReference type="RefSeq" id="WP_047450000.1">
    <property type="nucleotide sequence ID" value="NZ_FOVD01000001.1"/>
</dbReference>
<keyword evidence="1" id="KW-0472">Membrane</keyword>
<keyword evidence="1" id="KW-1133">Transmembrane helix</keyword>
<keyword evidence="3" id="KW-1185">Reference proteome</keyword>
<evidence type="ECO:0000313" key="2">
    <source>
        <dbReference type="EMBL" id="SFN12953.1"/>
    </source>
</evidence>
<proteinExistence type="predicted"/>
<organism evidence="2 3">
    <name type="scientific">Chryseobacterium oleae</name>
    <dbReference type="NCBI Taxonomy" id="491207"/>
    <lineage>
        <taxon>Bacteria</taxon>
        <taxon>Pseudomonadati</taxon>
        <taxon>Bacteroidota</taxon>
        <taxon>Flavobacteriia</taxon>
        <taxon>Flavobacteriales</taxon>
        <taxon>Weeksellaceae</taxon>
        <taxon>Chryseobacterium group</taxon>
        <taxon>Chryseobacterium</taxon>
    </lineage>
</organism>